<evidence type="ECO:0000256" key="1">
    <source>
        <dbReference type="ARBA" id="ARBA00000968"/>
    </source>
</evidence>
<proteinExistence type="predicted"/>
<keyword evidence="7" id="KW-0808">Transferase</keyword>
<comment type="catalytic activity">
    <reaction evidence="1">
        <text>2 6,7-dimethyl-8-(1-D-ribityl)lumazine + H(+) = 5-amino-6-(D-ribitylamino)uracil + riboflavin</text>
        <dbReference type="Rhea" id="RHEA:20772"/>
        <dbReference type="ChEBI" id="CHEBI:15378"/>
        <dbReference type="ChEBI" id="CHEBI:15934"/>
        <dbReference type="ChEBI" id="CHEBI:57986"/>
        <dbReference type="ChEBI" id="CHEBI:58201"/>
        <dbReference type="EC" id="2.5.1.9"/>
    </reaction>
</comment>
<dbReference type="NCBIfam" id="TIGR00187">
    <property type="entry name" value="ribE"/>
    <property type="match status" value="1"/>
</dbReference>
<gene>
    <name evidence="12" type="ORF">AMJ82_09610</name>
</gene>
<feature type="domain" description="Lumazine-binding" evidence="11">
    <location>
        <begin position="74"/>
        <end position="170"/>
    </location>
</feature>
<dbReference type="GO" id="GO:0009231">
    <property type="term" value="P:riboflavin biosynthetic process"/>
    <property type="evidence" value="ECO:0007669"/>
    <property type="project" value="UniProtKB-KW"/>
</dbReference>
<evidence type="ECO:0000256" key="2">
    <source>
        <dbReference type="ARBA" id="ARBA00002803"/>
    </source>
</evidence>
<comment type="function">
    <text evidence="2">Catalyzes the dismutation of two molecules of 6,7-dimethyl-8-ribityllumazine, resulting in the formation of riboflavin and 5-amino-6-(D-ribitylamino)uracil.</text>
</comment>
<sequence>LTVDAERVLSDVKVGDSISVSGVCLTVVDVGPSSFTVEISGQTLSRTKMGHLRPPQRVNLERAVSPGDRLGGHVVLGHVDCVGTVRSRRNTAGGWIFEFSVSPDVAGRIVEQGSIAVDGVSLTVTSASRRSFKVAIIPHTLAVTTFSDLRPGDRVNIEIDVLARYAAGERQVPLP</sequence>
<evidence type="ECO:0000256" key="4">
    <source>
        <dbReference type="ARBA" id="ARBA00012827"/>
    </source>
</evidence>
<dbReference type="EMBL" id="LJUI01000101">
    <property type="protein sequence ID" value="KPK67907.1"/>
    <property type="molecule type" value="Genomic_DNA"/>
</dbReference>
<dbReference type="Pfam" id="PF00677">
    <property type="entry name" value="Lum_binding"/>
    <property type="match status" value="2"/>
</dbReference>
<reference evidence="12 13" key="1">
    <citation type="journal article" date="2015" name="Microbiome">
        <title>Genomic resolution of linkages in carbon, nitrogen, and sulfur cycling among widespread estuary sediment bacteria.</title>
        <authorList>
            <person name="Baker B.J."/>
            <person name="Lazar C.S."/>
            <person name="Teske A.P."/>
            <person name="Dick G.J."/>
        </authorList>
    </citation>
    <scope>NUCLEOTIDE SEQUENCE [LARGE SCALE GENOMIC DNA]</scope>
    <source>
        <strain evidence="12">SM23_40</strain>
    </source>
</reference>
<evidence type="ECO:0000259" key="11">
    <source>
        <dbReference type="PROSITE" id="PS51177"/>
    </source>
</evidence>
<dbReference type="InterPro" id="IPR017938">
    <property type="entry name" value="Riboflavin_synthase-like_b-brl"/>
</dbReference>
<protein>
    <recommendedName>
        <fullName evidence="5 9">Riboflavin synthase</fullName>
        <ecNumber evidence="4 9">2.5.1.9</ecNumber>
    </recommendedName>
</protein>
<feature type="domain" description="Lumazine-binding" evidence="11">
    <location>
        <begin position="1"/>
        <end position="73"/>
    </location>
</feature>
<comment type="pathway">
    <text evidence="3">Cofactor biosynthesis; riboflavin biosynthesis; riboflavin from 2-hydroxy-3-oxobutyl phosphate and 5-amino-6-(D-ribitylamino)uracil: step 2/2.</text>
</comment>
<evidence type="ECO:0000313" key="12">
    <source>
        <dbReference type="EMBL" id="KPK67907.1"/>
    </source>
</evidence>
<dbReference type="GO" id="GO:0004746">
    <property type="term" value="F:riboflavin synthase activity"/>
    <property type="evidence" value="ECO:0007669"/>
    <property type="project" value="UniProtKB-UniRule"/>
</dbReference>
<dbReference type="InterPro" id="IPR001783">
    <property type="entry name" value="Lumazine-bd"/>
</dbReference>
<feature type="repeat" description="Lumazine-binding" evidence="10">
    <location>
        <begin position="74"/>
        <end position="170"/>
    </location>
</feature>
<accession>A0A0S8G4G8</accession>
<evidence type="ECO:0000256" key="3">
    <source>
        <dbReference type="ARBA" id="ARBA00004887"/>
    </source>
</evidence>
<dbReference type="Proteomes" id="UP000051717">
    <property type="component" value="Unassembled WGS sequence"/>
</dbReference>
<keyword evidence="6" id="KW-0686">Riboflavin biosynthesis</keyword>
<organism evidence="12 13">
    <name type="scientific">candidate division TA06 bacterium SM23_40</name>
    <dbReference type="NCBI Taxonomy" id="1703774"/>
    <lineage>
        <taxon>Bacteria</taxon>
        <taxon>Bacteria division TA06</taxon>
    </lineage>
</organism>
<dbReference type="PANTHER" id="PTHR21098">
    <property type="entry name" value="RIBOFLAVIN SYNTHASE ALPHA CHAIN"/>
    <property type="match status" value="1"/>
</dbReference>
<dbReference type="AlphaFoldDB" id="A0A0S8G4G8"/>
<feature type="non-terminal residue" evidence="12">
    <location>
        <position position="1"/>
    </location>
</feature>
<dbReference type="PANTHER" id="PTHR21098:SF12">
    <property type="entry name" value="RIBOFLAVIN SYNTHASE"/>
    <property type="match status" value="1"/>
</dbReference>
<keyword evidence="8" id="KW-0677">Repeat</keyword>
<comment type="caution">
    <text evidence="12">The sequence shown here is derived from an EMBL/GenBank/DDBJ whole genome shotgun (WGS) entry which is preliminary data.</text>
</comment>
<dbReference type="SUPFAM" id="SSF63380">
    <property type="entry name" value="Riboflavin synthase domain-like"/>
    <property type="match status" value="2"/>
</dbReference>
<evidence type="ECO:0000256" key="6">
    <source>
        <dbReference type="ARBA" id="ARBA00022619"/>
    </source>
</evidence>
<dbReference type="EC" id="2.5.1.9" evidence="4 9"/>
<evidence type="ECO:0000256" key="5">
    <source>
        <dbReference type="ARBA" id="ARBA00013950"/>
    </source>
</evidence>
<evidence type="ECO:0000256" key="8">
    <source>
        <dbReference type="ARBA" id="ARBA00022737"/>
    </source>
</evidence>
<feature type="repeat" description="Lumazine-binding" evidence="10">
    <location>
        <begin position="1"/>
        <end position="73"/>
    </location>
</feature>
<evidence type="ECO:0000256" key="10">
    <source>
        <dbReference type="PROSITE-ProRule" id="PRU00524"/>
    </source>
</evidence>
<name>A0A0S8G4G8_UNCT6</name>
<dbReference type="Gene3D" id="2.40.30.20">
    <property type="match status" value="2"/>
</dbReference>
<dbReference type="PATRIC" id="fig|1703774.3.peg.839"/>
<dbReference type="CDD" id="cd00402">
    <property type="entry name" value="Riboflavin_synthase_like"/>
    <property type="match status" value="1"/>
</dbReference>
<evidence type="ECO:0000313" key="13">
    <source>
        <dbReference type="Proteomes" id="UP000051717"/>
    </source>
</evidence>
<dbReference type="NCBIfam" id="NF006767">
    <property type="entry name" value="PRK09289.1"/>
    <property type="match status" value="1"/>
</dbReference>
<evidence type="ECO:0000256" key="7">
    <source>
        <dbReference type="ARBA" id="ARBA00022679"/>
    </source>
</evidence>
<dbReference type="InterPro" id="IPR023366">
    <property type="entry name" value="ATP_synth_asu-like_sf"/>
</dbReference>
<dbReference type="PIRSF" id="PIRSF000498">
    <property type="entry name" value="Riboflavin_syn_A"/>
    <property type="match status" value="1"/>
</dbReference>
<dbReference type="PROSITE" id="PS51177">
    <property type="entry name" value="LUMAZINE_BIND"/>
    <property type="match status" value="2"/>
</dbReference>
<dbReference type="InterPro" id="IPR026017">
    <property type="entry name" value="Lumazine-bd_dom"/>
</dbReference>
<evidence type="ECO:0000256" key="9">
    <source>
        <dbReference type="NCBIfam" id="TIGR00187"/>
    </source>
</evidence>